<dbReference type="PANTHER" id="PTHR12234">
    <property type="entry name" value="FORMIMINOTRANSFERASE-CYCLODEAMINASE"/>
    <property type="match status" value="1"/>
</dbReference>
<comment type="pathway">
    <text evidence="2">Amino-acid degradation; L-histidine degradation into L-glutamate; L-glutamate from N-formimidoyl-L-glutamate (transferase route): step 1/1.</text>
</comment>
<dbReference type="SMART" id="SM01222">
    <property type="entry name" value="FTCD_N"/>
    <property type="match status" value="1"/>
</dbReference>
<evidence type="ECO:0000313" key="11">
    <source>
        <dbReference type="Proteomes" id="UP000229080"/>
    </source>
</evidence>
<dbReference type="EMBL" id="PEZF01000024">
    <property type="protein sequence ID" value="PIS17038.1"/>
    <property type="molecule type" value="Genomic_DNA"/>
</dbReference>
<evidence type="ECO:0000313" key="10">
    <source>
        <dbReference type="EMBL" id="PIS17038.1"/>
    </source>
</evidence>
<dbReference type="SMART" id="SM01221">
    <property type="entry name" value="FTCD"/>
    <property type="match status" value="1"/>
</dbReference>
<keyword evidence="7" id="KW-0290">Folate-binding</keyword>
<evidence type="ECO:0000256" key="1">
    <source>
        <dbReference type="ARBA" id="ARBA00004496"/>
    </source>
</evidence>
<dbReference type="InterPro" id="IPR022384">
    <property type="entry name" value="FormiminoTrfase_cat_dom_sf"/>
</dbReference>
<keyword evidence="5 10" id="KW-0808">Transferase</keyword>
<feature type="domain" description="Formiminotransferase C-terminal subdomain" evidence="8">
    <location>
        <begin position="179"/>
        <end position="307"/>
    </location>
</feature>
<dbReference type="UniPathway" id="UPA00379">
    <property type="reaction ID" value="UER00555"/>
</dbReference>
<evidence type="ECO:0000256" key="3">
    <source>
        <dbReference type="ARBA" id="ARBA00012252"/>
    </source>
</evidence>
<name>A0A2H0WYM7_9BACT</name>
<keyword evidence="4" id="KW-0963">Cytoplasm</keyword>
<evidence type="ECO:0000256" key="6">
    <source>
        <dbReference type="ARBA" id="ARBA00022808"/>
    </source>
</evidence>
<feature type="domain" description="Formiminotransferase N-terminal subdomain" evidence="9">
    <location>
        <begin position="3"/>
        <end position="178"/>
    </location>
</feature>
<proteinExistence type="predicted"/>
<gene>
    <name evidence="10" type="primary">ftcD</name>
    <name evidence="10" type="ORF">COT61_00715</name>
</gene>
<reference evidence="11" key="1">
    <citation type="submission" date="2017-09" db="EMBL/GenBank/DDBJ databases">
        <title>Depth-based differentiation of microbial function through sediment-hosted aquifers and enrichment of novel symbionts in the deep terrestrial subsurface.</title>
        <authorList>
            <person name="Probst A.J."/>
            <person name="Ladd B."/>
            <person name="Jarett J.K."/>
            <person name="Geller-Mcgrath D.E."/>
            <person name="Sieber C.M.K."/>
            <person name="Emerson J.B."/>
            <person name="Anantharaman K."/>
            <person name="Thomas B.C."/>
            <person name="Malmstrom R."/>
            <person name="Stieglmeier M."/>
            <person name="Klingl A."/>
            <person name="Woyke T."/>
            <person name="Ryan C.M."/>
            <person name="Banfield J.F."/>
        </authorList>
    </citation>
    <scope>NUCLEOTIDE SEQUENCE [LARGE SCALE GENOMIC DNA]</scope>
</reference>
<evidence type="ECO:0000256" key="2">
    <source>
        <dbReference type="ARBA" id="ARBA00005082"/>
    </source>
</evidence>
<dbReference type="PANTHER" id="PTHR12234:SF1">
    <property type="entry name" value="FORMIMINOTRANSFERASE N-TERMINAL SUBDOMAIN-CONTAINING PROTEIN"/>
    <property type="match status" value="1"/>
</dbReference>
<dbReference type="EC" id="2.1.2.5" evidence="3"/>
<dbReference type="InterPro" id="IPR012886">
    <property type="entry name" value="Formiminotransferase_N"/>
</dbReference>
<dbReference type="InterPro" id="IPR004227">
    <property type="entry name" value="Formiminotransferase_cat"/>
</dbReference>
<dbReference type="Pfam" id="PF02971">
    <property type="entry name" value="FTCD"/>
    <property type="match status" value="1"/>
</dbReference>
<dbReference type="NCBIfam" id="TIGR02024">
    <property type="entry name" value="FtcD"/>
    <property type="match status" value="1"/>
</dbReference>
<dbReference type="Gene3D" id="3.30.990.10">
    <property type="entry name" value="Formiminotransferase, N-terminal subdomain"/>
    <property type="match status" value="1"/>
</dbReference>
<dbReference type="InterPro" id="IPR037064">
    <property type="entry name" value="Formiminotransferase_N_sf"/>
</dbReference>
<comment type="caution">
    <text evidence="10">The sequence shown here is derived from an EMBL/GenBank/DDBJ whole genome shotgun (WGS) entry which is preliminary data.</text>
</comment>
<dbReference type="AlphaFoldDB" id="A0A2H0WYM7"/>
<evidence type="ECO:0000256" key="7">
    <source>
        <dbReference type="ARBA" id="ARBA00022954"/>
    </source>
</evidence>
<evidence type="ECO:0000256" key="5">
    <source>
        <dbReference type="ARBA" id="ARBA00022679"/>
    </source>
</evidence>
<dbReference type="InterPro" id="IPR051623">
    <property type="entry name" value="FTCD"/>
</dbReference>
<evidence type="ECO:0000259" key="9">
    <source>
        <dbReference type="SMART" id="SM01222"/>
    </source>
</evidence>
<dbReference type="GO" id="GO:0030409">
    <property type="term" value="F:glutamate formimidoyltransferase activity"/>
    <property type="evidence" value="ECO:0007669"/>
    <property type="project" value="UniProtKB-EC"/>
</dbReference>
<comment type="subcellular location">
    <subcellularLocation>
        <location evidence="1">Cytoplasm</location>
    </subcellularLocation>
</comment>
<dbReference type="GO" id="GO:0019556">
    <property type="term" value="P:L-histidine catabolic process to glutamate and formamide"/>
    <property type="evidence" value="ECO:0007669"/>
    <property type="project" value="UniProtKB-UniPathway"/>
</dbReference>
<dbReference type="Proteomes" id="UP000229080">
    <property type="component" value="Unassembled WGS sequence"/>
</dbReference>
<evidence type="ECO:0000259" key="8">
    <source>
        <dbReference type="SMART" id="SM01221"/>
    </source>
</evidence>
<dbReference type="GO" id="GO:0005542">
    <property type="term" value="F:folic acid binding"/>
    <property type="evidence" value="ECO:0007669"/>
    <property type="project" value="UniProtKB-KW"/>
</dbReference>
<evidence type="ECO:0000256" key="4">
    <source>
        <dbReference type="ARBA" id="ARBA00022490"/>
    </source>
</evidence>
<accession>A0A2H0WYM7</accession>
<dbReference type="Gene3D" id="3.30.70.670">
    <property type="entry name" value="Formiminotransferase, C-terminal subdomain"/>
    <property type="match status" value="1"/>
</dbReference>
<dbReference type="GO" id="GO:0019557">
    <property type="term" value="P:L-histidine catabolic process to glutamate and formate"/>
    <property type="evidence" value="ECO:0007669"/>
    <property type="project" value="UniProtKB-UniPathway"/>
</dbReference>
<dbReference type="InterPro" id="IPR037070">
    <property type="entry name" value="Formiminotransferase_C_sf"/>
</dbReference>
<keyword evidence="6" id="KW-0369">Histidine metabolism</keyword>
<dbReference type="InterPro" id="IPR013802">
    <property type="entry name" value="Formiminotransferase_C"/>
</dbReference>
<dbReference type="Pfam" id="PF07837">
    <property type="entry name" value="FTCD_N"/>
    <property type="match status" value="1"/>
</dbReference>
<sequence>MKKIVLCVPNISEGRDWGKINQIASAAEIPGCKLLDVAPDVDHNRTVITFAGGPRVVQFAALKLIIKAAELIDMSKHKGEHPRMGAVDVCPFVPFRGVSMEDCVKLARGLAKSANRLDLAGYLYECAAISPEKTKLSNIRAGEYEGLEEKLKKLEWFPDFGPAEFNPKFGVMAIGARDFLIAFNVNLETLSLDIAARIARIIRGSGGVWEFNGVRESVSGMLSTVHAKKIDTRQKGYVQVSTNLCDYKKHGLSVTFGIIKSIAESYVVGVHSSEIVGLLPRDALKDVSLEYLQLKDFNPQKQIIEEALGLWLRK</sequence>
<protein>
    <recommendedName>
        <fullName evidence="3">glutamate formimidoyltransferase</fullName>
        <ecNumber evidence="3">2.1.2.5</ecNumber>
    </recommendedName>
</protein>
<dbReference type="SUPFAM" id="SSF55116">
    <property type="entry name" value="Formiminotransferase domain of formiminotransferase-cyclodeaminase"/>
    <property type="match status" value="2"/>
</dbReference>
<organism evidence="10 11">
    <name type="scientific">Candidatus Portnoybacteria bacterium CG09_land_8_20_14_0_10_44_13</name>
    <dbReference type="NCBI Taxonomy" id="1974811"/>
    <lineage>
        <taxon>Bacteria</taxon>
        <taxon>Candidatus Portnoyibacteriota</taxon>
    </lineage>
</organism>
<dbReference type="GO" id="GO:0005737">
    <property type="term" value="C:cytoplasm"/>
    <property type="evidence" value="ECO:0007669"/>
    <property type="project" value="UniProtKB-SubCell"/>
</dbReference>